<dbReference type="Pfam" id="PF09335">
    <property type="entry name" value="VTT_dom"/>
    <property type="match status" value="1"/>
</dbReference>
<proteinExistence type="inferred from homology"/>
<reference evidence="10 11" key="1">
    <citation type="submission" date="2014-02" db="EMBL/GenBank/DDBJ databases">
        <title>Genome sequence of Brachybacterium phenoliresistens strain W13A50.</title>
        <authorList>
            <person name="Wang X."/>
        </authorList>
    </citation>
    <scope>NUCLEOTIDE SEQUENCE [LARGE SCALE GENOMIC DNA]</scope>
    <source>
        <strain evidence="10 11">W13A50</strain>
    </source>
</reference>
<feature type="compositionally biased region" description="Low complexity" evidence="8">
    <location>
        <begin position="231"/>
        <end position="242"/>
    </location>
</feature>
<dbReference type="GO" id="GO:0005886">
    <property type="term" value="C:plasma membrane"/>
    <property type="evidence" value="ECO:0007669"/>
    <property type="project" value="UniProtKB-SubCell"/>
</dbReference>
<protein>
    <submittedName>
        <fullName evidence="10">Membrane protein</fullName>
    </submittedName>
</protein>
<dbReference type="STRING" id="396014.BF93_07085"/>
<evidence type="ECO:0000256" key="2">
    <source>
        <dbReference type="ARBA" id="ARBA00010792"/>
    </source>
</evidence>
<dbReference type="InterPro" id="IPR032818">
    <property type="entry name" value="DedA-like"/>
</dbReference>
<feature type="region of interest" description="Disordered" evidence="8">
    <location>
        <begin position="193"/>
        <end position="242"/>
    </location>
</feature>
<evidence type="ECO:0000256" key="5">
    <source>
        <dbReference type="ARBA" id="ARBA00022989"/>
    </source>
</evidence>
<comment type="caution">
    <text evidence="7">Lacks conserved residue(s) required for the propagation of feature annotation.</text>
</comment>
<evidence type="ECO:0000313" key="10">
    <source>
        <dbReference type="EMBL" id="EWS82778.1"/>
    </source>
</evidence>
<dbReference type="OrthoDB" id="9813426at2"/>
<feature type="domain" description="VTT" evidence="9">
    <location>
        <begin position="34"/>
        <end position="157"/>
    </location>
</feature>
<dbReference type="PANTHER" id="PTHR30353:SF0">
    <property type="entry name" value="TRANSMEMBRANE PROTEIN"/>
    <property type="match status" value="1"/>
</dbReference>
<feature type="compositionally biased region" description="Low complexity" evidence="8">
    <location>
        <begin position="197"/>
        <end position="220"/>
    </location>
</feature>
<keyword evidence="5 7" id="KW-1133">Transmembrane helix</keyword>
<feature type="transmembrane region" description="Helical" evidence="7">
    <location>
        <begin position="16"/>
        <end position="34"/>
    </location>
</feature>
<dbReference type="eggNOG" id="COG0586">
    <property type="taxonomic scope" value="Bacteria"/>
</dbReference>
<evidence type="ECO:0000259" key="9">
    <source>
        <dbReference type="Pfam" id="PF09335"/>
    </source>
</evidence>
<sequence length="242" mass="24477">MESLLQLLEATLASPWLYALILAAVAVDVLLPLVPAETMVIAAGAFVAAGQVDPVLLVLSAASGALIGDLAAHHVGRAAGPLARWARRSRIADGLFRWAEAGLEQRAAGIIMAGRFIPGGRTATAITSGVLHFPRRRFVLWAALAGIVWSLYSAGIGMLGGAAFRDRPLVGVAVGIGAALLLGGGAELLRARRTARSRPGADGAAAATDDVPAPRQAAQPAPDPGRGGAGSQSAPAQGICVP</sequence>
<keyword evidence="4 7" id="KW-0812">Transmembrane</keyword>
<dbReference type="PATRIC" id="fig|396014.3.peg.407"/>
<comment type="similarity">
    <text evidence="2 7">Belongs to the DedA family.</text>
</comment>
<dbReference type="InterPro" id="IPR032816">
    <property type="entry name" value="VTT_dom"/>
</dbReference>
<name>Z9JXM8_9MICO</name>
<organism evidence="10 11">
    <name type="scientific">Brachybacterium phenoliresistens</name>
    <dbReference type="NCBI Taxonomy" id="396014"/>
    <lineage>
        <taxon>Bacteria</taxon>
        <taxon>Bacillati</taxon>
        <taxon>Actinomycetota</taxon>
        <taxon>Actinomycetes</taxon>
        <taxon>Micrococcales</taxon>
        <taxon>Dermabacteraceae</taxon>
        <taxon>Brachybacterium</taxon>
    </lineage>
</organism>
<comment type="caution">
    <text evidence="10">The sequence shown here is derived from an EMBL/GenBank/DDBJ whole genome shotgun (WGS) entry which is preliminary data.</text>
</comment>
<evidence type="ECO:0000256" key="7">
    <source>
        <dbReference type="RuleBase" id="RU367016"/>
    </source>
</evidence>
<keyword evidence="6 7" id="KW-0472">Membrane</keyword>
<dbReference type="AlphaFoldDB" id="Z9JXM8"/>
<dbReference type="EMBL" id="JDYK01000002">
    <property type="protein sequence ID" value="EWS82778.1"/>
    <property type="molecule type" value="Genomic_DNA"/>
</dbReference>
<dbReference type="Proteomes" id="UP000023067">
    <property type="component" value="Unassembled WGS sequence"/>
</dbReference>
<evidence type="ECO:0000256" key="6">
    <source>
        <dbReference type="ARBA" id="ARBA00023136"/>
    </source>
</evidence>
<evidence type="ECO:0000256" key="3">
    <source>
        <dbReference type="ARBA" id="ARBA00022475"/>
    </source>
</evidence>
<dbReference type="PANTHER" id="PTHR30353">
    <property type="entry name" value="INNER MEMBRANE PROTEIN DEDA-RELATED"/>
    <property type="match status" value="1"/>
</dbReference>
<dbReference type="HOGENOM" id="CLU_044208_2_2_11"/>
<dbReference type="RefSeq" id="WP_051486409.1">
    <property type="nucleotide sequence ID" value="NZ_BAAAOW010000001.1"/>
</dbReference>
<evidence type="ECO:0000256" key="8">
    <source>
        <dbReference type="SAM" id="MobiDB-lite"/>
    </source>
</evidence>
<keyword evidence="11" id="KW-1185">Reference proteome</keyword>
<feature type="transmembrane region" description="Helical" evidence="7">
    <location>
        <begin position="138"/>
        <end position="163"/>
    </location>
</feature>
<evidence type="ECO:0000256" key="1">
    <source>
        <dbReference type="ARBA" id="ARBA00004651"/>
    </source>
</evidence>
<comment type="subcellular location">
    <subcellularLocation>
        <location evidence="1 7">Cell membrane</location>
        <topology evidence="1 7">Multi-pass membrane protein</topology>
    </subcellularLocation>
</comment>
<keyword evidence="3 7" id="KW-1003">Cell membrane</keyword>
<accession>Z9JXM8</accession>
<gene>
    <name evidence="10" type="ORF">BF93_07085</name>
</gene>
<evidence type="ECO:0000313" key="11">
    <source>
        <dbReference type="Proteomes" id="UP000023067"/>
    </source>
</evidence>
<evidence type="ECO:0000256" key="4">
    <source>
        <dbReference type="ARBA" id="ARBA00022692"/>
    </source>
</evidence>
<feature type="transmembrane region" description="Helical" evidence="7">
    <location>
        <begin position="169"/>
        <end position="189"/>
    </location>
</feature>